<evidence type="ECO:0000313" key="3">
    <source>
        <dbReference type="Proteomes" id="UP001140949"/>
    </source>
</evidence>
<keyword evidence="1" id="KW-1133">Transmembrane helix</keyword>
<gene>
    <name evidence="2" type="ORF">M6B38_411400</name>
</gene>
<dbReference type="AlphaFoldDB" id="A0AAX6FLC0"/>
<name>A0AAX6FLC0_IRIPA</name>
<accession>A0AAX6FLC0</accession>
<reference evidence="2" key="1">
    <citation type="journal article" date="2023" name="GigaByte">
        <title>Genome assembly of the bearded iris, Iris pallida Lam.</title>
        <authorList>
            <person name="Bruccoleri R.E."/>
            <person name="Oakeley E.J."/>
            <person name="Faust A.M.E."/>
            <person name="Altorfer M."/>
            <person name="Dessus-Babus S."/>
            <person name="Burckhardt D."/>
            <person name="Oertli M."/>
            <person name="Naumann U."/>
            <person name="Petersen F."/>
            <person name="Wong J."/>
        </authorList>
    </citation>
    <scope>NUCLEOTIDE SEQUENCE</scope>
    <source>
        <strain evidence="2">GSM-AAB239-AS_SAM_17_03QT</strain>
    </source>
</reference>
<dbReference type="Proteomes" id="UP001140949">
    <property type="component" value="Unassembled WGS sequence"/>
</dbReference>
<reference evidence="2" key="2">
    <citation type="submission" date="2023-04" db="EMBL/GenBank/DDBJ databases">
        <authorList>
            <person name="Bruccoleri R.E."/>
            <person name="Oakeley E.J."/>
            <person name="Faust A.-M."/>
            <person name="Dessus-Babus S."/>
            <person name="Altorfer M."/>
            <person name="Burckhardt D."/>
            <person name="Oertli M."/>
            <person name="Naumann U."/>
            <person name="Petersen F."/>
            <person name="Wong J."/>
        </authorList>
    </citation>
    <scope>NUCLEOTIDE SEQUENCE</scope>
    <source>
        <strain evidence="2">GSM-AAB239-AS_SAM_17_03QT</strain>
        <tissue evidence="2">Leaf</tissue>
    </source>
</reference>
<keyword evidence="1" id="KW-0472">Membrane</keyword>
<dbReference type="EMBL" id="JANAVB010027997">
    <property type="protein sequence ID" value="KAJ6817150.1"/>
    <property type="molecule type" value="Genomic_DNA"/>
</dbReference>
<sequence length="36" mass="4406">MELRLIDRFLFPVFCLFQKSVFPFSTISIVFNFQFK</sequence>
<evidence type="ECO:0000256" key="1">
    <source>
        <dbReference type="SAM" id="Phobius"/>
    </source>
</evidence>
<organism evidence="2 3">
    <name type="scientific">Iris pallida</name>
    <name type="common">Sweet iris</name>
    <dbReference type="NCBI Taxonomy" id="29817"/>
    <lineage>
        <taxon>Eukaryota</taxon>
        <taxon>Viridiplantae</taxon>
        <taxon>Streptophyta</taxon>
        <taxon>Embryophyta</taxon>
        <taxon>Tracheophyta</taxon>
        <taxon>Spermatophyta</taxon>
        <taxon>Magnoliopsida</taxon>
        <taxon>Liliopsida</taxon>
        <taxon>Asparagales</taxon>
        <taxon>Iridaceae</taxon>
        <taxon>Iridoideae</taxon>
        <taxon>Irideae</taxon>
        <taxon>Iris</taxon>
    </lineage>
</organism>
<protein>
    <submittedName>
        <fullName evidence="2">Uncharacterized protein</fullName>
    </submittedName>
</protein>
<keyword evidence="3" id="KW-1185">Reference proteome</keyword>
<evidence type="ECO:0000313" key="2">
    <source>
        <dbReference type="EMBL" id="KAJ6817150.1"/>
    </source>
</evidence>
<proteinExistence type="predicted"/>
<feature type="transmembrane region" description="Helical" evidence="1">
    <location>
        <begin position="9"/>
        <end position="31"/>
    </location>
</feature>
<keyword evidence="1" id="KW-0812">Transmembrane</keyword>
<comment type="caution">
    <text evidence="2">The sequence shown here is derived from an EMBL/GenBank/DDBJ whole genome shotgun (WGS) entry which is preliminary data.</text>
</comment>